<dbReference type="SUPFAM" id="SSF51430">
    <property type="entry name" value="NAD(P)-linked oxidoreductase"/>
    <property type="match status" value="1"/>
</dbReference>
<evidence type="ECO:0000256" key="1">
    <source>
        <dbReference type="ARBA" id="ARBA00023002"/>
    </source>
</evidence>
<keyword evidence="1" id="KW-0560">Oxidoreductase</keyword>
<dbReference type="EMBL" id="VHQG01000001">
    <property type="protein sequence ID" value="TPW78220.1"/>
    <property type="molecule type" value="Genomic_DNA"/>
</dbReference>
<dbReference type="InterPro" id="IPR036812">
    <property type="entry name" value="NAD(P)_OxRdtase_dom_sf"/>
</dbReference>
<dbReference type="PANTHER" id="PTHR43364">
    <property type="entry name" value="NADH-SPECIFIC METHYLGLYOXAL REDUCTASE-RELATED"/>
    <property type="match status" value="1"/>
</dbReference>
<organism evidence="3 4">
    <name type="scientific">Schumannella soli</name>
    <dbReference type="NCBI Taxonomy" id="2590779"/>
    <lineage>
        <taxon>Bacteria</taxon>
        <taxon>Bacillati</taxon>
        <taxon>Actinomycetota</taxon>
        <taxon>Actinomycetes</taxon>
        <taxon>Micrococcales</taxon>
        <taxon>Microbacteriaceae</taxon>
        <taxon>Schumannella</taxon>
    </lineage>
</organism>
<reference evidence="3 4" key="1">
    <citation type="submission" date="2019-06" db="EMBL/GenBank/DDBJ databases">
        <authorList>
            <person name="Li F."/>
        </authorList>
    </citation>
    <scope>NUCLEOTIDE SEQUENCE [LARGE SCALE GENOMIC DNA]</scope>
    <source>
        <strain evidence="3 4">10F1D-1</strain>
    </source>
</reference>
<dbReference type="Proteomes" id="UP000316252">
    <property type="component" value="Unassembled WGS sequence"/>
</dbReference>
<feature type="domain" description="NADP-dependent oxidoreductase" evidence="2">
    <location>
        <begin position="13"/>
        <end position="310"/>
    </location>
</feature>
<dbReference type="PANTHER" id="PTHR43364:SF6">
    <property type="entry name" value="OXIDOREDUCTASE-RELATED"/>
    <property type="match status" value="1"/>
</dbReference>
<dbReference type="Pfam" id="PF00248">
    <property type="entry name" value="Aldo_ket_red"/>
    <property type="match status" value="1"/>
</dbReference>
<dbReference type="Gene3D" id="3.20.20.100">
    <property type="entry name" value="NADP-dependent oxidoreductase domain"/>
    <property type="match status" value="1"/>
</dbReference>
<dbReference type="InterPro" id="IPR023210">
    <property type="entry name" value="NADP_OxRdtase_dom"/>
</dbReference>
<dbReference type="RefSeq" id="WP_141162742.1">
    <property type="nucleotide sequence ID" value="NZ_VHQG01000001.1"/>
</dbReference>
<name>A0A506Y9Q1_9MICO</name>
<accession>A0A506Y9Q1</accession>
<dbReference type="GO" id="GO:0016491">
    <property type="term" value="F:oxidoreductase activity"/>
    <property type="evidence" value="ECO:0007669"/>
    <property type="project" value="UniProtKB-KW"/>
</dbReference>
<evidence type="ECO:0000313" key="3">
    <source>
        <dbReference type="EMBL" id="TPW78220.1"/>
    </source>
</evidence>
<comment type="caution">
    <text evidence="3">The sequence shown here is derived from an EMBL/GenBank/DDBJ whole genome shotgun (WGS) entry which is preliminary data.</text>
</comment>
<dbReference type="OrthoDB" id="9768793at2"/>
<sequence>MTRLGSSDLDVFPLALGGNVFGWTADESTSHDVLDAYVAGGGNFIDTADVYSAWGDGNSGGESETIIGTWLAKRGRRDDVVIGTKVSQHPEFRGLSSANVAAAARASLQRLGTDVIDLYWAHYDDESTPLEETVRAFDQLVSEGLVRYTAVSNYSADRVREWVRIAQENGLAAPVALQPHYNLVTREPYESQLAPVAREADLGVTPYWSLAAGFLTGKYRSKDDFAGQQREGQVAGYFSDAGLAVVDEVAAIAADHGAELATVALAWLRAKPEITAPIASARVVEQLPALLASASLDLSADEVARLDAVSAKVPAAS</sequence>
<keyword evidence="4" id="KW-1185">Reference proteome</keyword>
<dbReference type="GO" id="GO:0005829">
    <property type="term" value="C:cytosol"/>
    <property type="evidence" value="ECO:0007669"/>
    <property type="project" value="UniProtKB-ARBA"/>
</dbReference>
<dbReference type="CDD" id="cd19081">
    <property type="entry name" value="AKR_AKR9C1"/>
    <property type="match status" value="1"/>
</dbReference>
<dbReference type="InterPro" id="IPR050523">
    <property type="entry name" value="AKR_Detox_Biosynth"/>
</dbReference>
<protein>
    <submittedName>
        <fullName evidence="3">Aldo/keto reductase</fullName>
    </submittedName>
</protein>
<evidence type="ECO:0000313" key="4">
    <source>
        <dbReference type="Proteomes" id="UP000316252"/>
    </source>
</evidence>
<gene>
    <name evidence="3" type="ORF">FJ657_05140</name>
</gene>
<proteinExistence type="predicted"/>
<evidence type="ECO:0000259" key="2">
    <source>
        <dbReference type="Pfam" id="PF00248"/>
    </source>
</evidence>
<dbReference type="AlphaFoldDB" id="A0A506Y9Q1"/>
<dbReference type="FunFam" id="3.20.20.100:FF:000004">
    <property type="entry name" value="Oxidoreductase, aldo/keto reductase"/>
    <property type="match status" value="1"/>
</dbReference>